<protein>
    <recommendedName>
        <fullName evidence="2">Myb/SANT-like DNA-binding domain-containing protein</fullName>
    </recommendedName>
</protein>
<dbReference type="PANTHER" id="PTHR22666">
    <property type="entry name" value="MYB_SANT-LIKE DNA-BINDING DOMAIN-CONTAINING PROTEIN 1"/>
    <property type="match status" value="1"/>
</dbReference>
<organism evidence="3 5">
    <name type="scientific">Rotaria sordida</name>
    <dbReference type="NCBI Taxonomy" id="392033"/>
    <lineage>
        <taxon>Eukaryota</taxon>
        <taxon>Metazoa</taxon>
        <taxon>Spiralia</taxon>
        <taxon>Gnathifera</taxon>
        <taxon>Rotifera</taxon>
        <taxon>Eurotatoria</taxon>
        <taxon>Bdelloidea</taxon>
        <taxon>Philodinida</taxon>
        <taxon>Philodinidae</taxon>
        <taxon>Rotaria</taxon>
    </lineage>
</organism>
<dbReference type="Proteomes" id="UP000663836">
    <property type="component" value="Unassembled WGS sequence"/>
</dbReference>
<evidence type="ECO:0000313" key="3">
    <source>
        <dbReference type="EMBL" id="CAF0950142.1"/>
    </source>
</evidence>
<comment type="caution">
    <text evidence="3">The sequence shown here is derived from an EMBL/GenBank/DDBJ whole genome shotgun (WGS) entry which is preliminary data.</text>
</comment>
<dbReference type="Gene3D" id="1.10.10.60">
    <property type="entry name" value="Homeodomain-like"/>
    <property type="match status" value="1"/>
</dbReference>
<dbReference type="Pfam" id="PF13837">
    <property type="entry name" value="Myb_DNA-bind_4"/>
    <property type="match status" value="1"/>
</dbReference>
<dbReference type="PANTHER" id="PTHR22666:SF3">
    <property type="entry name" value="MYB_SANT-LIKE DNA-BINDING DOMAIN-CONTAINING PROTEIN 1"/>
    <property type="match status" value="1"/>
</dbReference>
<reference evidence="3" key="1">
    <citation type="submission" date="2021-02" db="EMBL/GenBank/DDBJ databases">
        <authorList>
            <person name="Nowell W R."/>
        </authorList>
    </citation>
    <scope>NUCLEOTIDE SEQUENCE</scope>
</reference>
<gene>
    <name evidence="4" type="ORF">JBS370_LOCUS24810</name>
    <name evidence="3" type="ORF">ZHD862_LOCUS9958</name>
</gene>
<evidence type="ECO:0000313" key="4">
    <source>
        <dbReference type="EMBL" id="CAF3974267.1"/>
    </source>
</evidence>
<dbReference type="Proteomes" id="UP000663864">
    <property type="component" value="Unassembled WGS sequence"/>
</dbReference>
<dbReference type="InterPro" id="IPR044822">
    <property type="entry name" value="Myb_DNA-bind_4"/>
</dbReference>
<dbReference type="GO" id="GO:0045893">
    <property type="term" value="P:positive regulation of DNA-templated transcription"/>
    <property type="evidence" value="ECO:0007669"/>
    <property type="project" value="TreeGrafter"/>
</dbReference>
<evidence type="ECO:0000313" key="5">
    <source>
        <dbReference type="Proteomes" id="UP000663864"/>
    </source>
</evidence>
<dbReference type="AlphaFoldDB" id="A0A814D6L0"/>
<proteinExistence type="predicted"/>
<dbReference type="InterPro" id="IPR026095">
    <property type="entry name" value="Myb/SANT-like_DNA-bd_dom_prot"/>
</dbReference>
<dbReference type="EMBL" id="CAJNOT010000350">
    <property type="protein sequence ID" value="CAF0950142.1"/>
    <property type="molecule type" value="Genomic_DNA"/>
</dbReference>
<sequence length="256" mass="28044">MKPQIVRFIVPSNKDFQGYNLSQGANTFQSIHPVIHHQKSFSLQLVNGTTTSATAIAPSRVFITSTPPTFNLYDGVTAQKSNNSSINNCIHGAIPNASSSIVGIPINKSCLGEAIPTANMCLSNSASMPQPKTLCGNKNTNDSPCPEPTQRNTKRSNKKLKLEETSGKLVKRCKNWSEEETKTFIAIWSDNYPRLMSGGSRNASIYQSMADELNKILQRRSLTGSEVKAKIGNLVTEYRKKKKELGRTGGSPPTWP</sequence>
<accession>A0A814D6L0</accession>
<name>A0A814D6L0_9BILA</name>
<evidence type="ECO:0000256" key="1">
    <source>
        <dbReference type="SAM" id="MobiDB-lite"/>
    </source>
</evidence>
<feature type="compositionally biased region" description="Polar residues" evidence="1">
    <location>
        <begin position="132"/>
        <end position="143"/>
    </location>
</feature>
<dbReference type="GO" id="GO:0016604">
    <property type="term" value="C:nuclear body"/>
    <property type="evidence" value="ECO:0007669"/>
    <property type="project" value="TreeGrafter"/>
</dbReference>
<dbReference type="EMBL" id="CAJOBD010003962">
    <property type="protein sequence ID" value="CAF3974267.1"/>
    <property type="molecule type" value="Genomic_DNA"/>
</dbReference>
<feature type="region of interest" description="Disordered" evidence="1">
    <location>
        <begin position="132"/>
        <end position="157"/>
    </location>
</feature>
<feature type="domain" description="Myb/SANT-like DNA-binding" evidence="2">
    <location>
        <begin position="174"/>
        <end position="249"/>
    </location>
</feature>
<evidence type="ECO:0000259" key="2">
    <source>
        <dbReference type="Pfam" id="PF13837"/>
    </source>
</evidence>